<name>A0A0P1FKK7_THAGE</name>
<reference evidence="2 3" key="1">
    <citation type="submission" date="2015-09" db="EMBL/GenBank/DDBJ databases">
        <authorList>
            <consortium name="Swine Surveillance"/>
        </authorList>
    </citation>
    <scope>NUCLEOTIDE SEQUENCE [LARGE SCALE GENOMIC DNA]</scope>
    <source>
        <strain evidence="2 3">CECT 4357</strain>
    </source>
</reference>
<evidence type="ECO:0000256" key="1">
    <source>
        <dbReference type="SAM" id="Phobius"/>
    </source>
</evidence>
<keyword evidence="1" id="KW-0812">Transmembrane</keyword>
<keyword evidence="3" id="KW-1185">Reference proteome</keyword>
<proteinExistence type="predicted"/>
<protein>
    <submittedName>
        <fullName evidence="2">Uncharacterized protein</fullName>
    </submittedName>
</protein>
<keyword evidence="1" id="KW-0472">Membrane</keyword>
<sequence length="42" mass="4711">MNTFHNGYRGLSLVLLLNWDRILVLSAIAIALTATAFLTSYR</sequence>
<evidence type="ECO:0000313" key="2">
    <source>
        <dbReference type="EMBL" id="CUH68601.1"/>
    </source>
</evidence>
<dbReference type="STRING" id="53501.SAMN04488043_106150"/>
<feature type="transmembrane region" description="Helical" evidence="1">
    <location>
        <begin position="22"/>
        <end position="41"/>
    </location>
</feature>
<evidence type="ECO:0000313" key="3">
    <source>
        <dbReference type="Proteomes" id="UP000051587"/>
    </source>
</evidence>
<organism evidence="2 3">
    <name type="scientific">Thalassovita gelatinovora</name>
    <name type="common">Thalassobius gelatinovorus</name>
    <dbReference type="NCBI Taxonomy" id="53501"/>
    <lineage>
        <taxon>Bacteria</taxon>
        <taxon>Pseudomonadati</taxon>
        <taxon>Pseudomonadota</taxon>
        <taxon>Alphaproteobacteria</taxon>
        <taxon>Rhodobacterales</taxon>
        <taxon>Roseobacteraceae</taxon>
        <taxon>Thalassovita</taxon>
    </lineage>
</organism>
<accession>A0A0P1FKK7</accession>
<keyword evidence="1" id="KW-1133">Transmembrane helix</keyword>
<dbReference type="EMBL" id="CYSA01000028">
    <property type="protein sequence ID" value="CUH68601.1"/>
    <property type="molecule type" value="Genomic_DNA"/>
</dbReference>
<dbReference type="Proteomes" id="UP000051587">
    <property type="component" value="Unassembled WGS sequence"/>
</dbReference>
<dbReference type="AlphaFoldDB" id="A0A0P1FKK7"/>
<gene>
    <name evidence="2" type="ORF">TG4357_03689</name>
</gene>